<dbReference type="AlphaFoldDB" id="A0A0M4G8M8"/>
<dbReference type="EMBL" id="CP012600">
    <property type="protein sequence ID" value="ALC81583.1"/>
    <property type="molecule type" value="Genomic_DNA"/>
</dbReference>
<dbReference type="STRING" id="1441095.AM592_08195"/>
<protein>
    <submittedName>
        <fullName evidence="4">Stage III sporulation protein AA</fullName>
    </submittedName>
</protein>
<dbReference type="Pfam" id="PF19568">
    <property type="entry name" value="Spore_III_AA"/>
    <property type="match status" value="1"/>
</dbReference>
<accession>A0A0M4G8M8</accession>
<dbReference type="GO" id="GO:0005524">
    <property type="term" value="F:ATP binding"/>
    <property type="evidence" value="ECO:0007669"/>
    <property type="project" value="UniProtKB-KW"/>
</dbReference>
<dbReference type="InterPro" id="IPR027417">
    <property type="entry name" value="P-loop_NTPase"/>
</dbReference>
<dbReference type="Proteomes" id="UP000067625">
    <property type="component" value="Chromosome"/>
</dbReference>
<dbReference type="CDD" id="cd00009">
    <property type="entry name" value="AAA"/>
    <property type="match status" value="1"/>
</dbReference>
<dbReference type="InterPro" id="IPR045735">
    <property type="entry name" value="Spore_III_AA_AAA+_ATPase"/>
</dbReference>
<reference evidence="4 5" key="2">
    <citation type="journal article" date="2016" name="Int. J. Syst. Evol. Microbiol.">
        <title>Bacillus gobiensis sp. nov., isolated from a soil sample.</title>
        <authorList>
            <person name="Liu B."/>
            <person name="Liu G.H."/>
            <person name="Cetin S."/>
            <person name="Schumann P."/>
            <person name="Pan Z.Z."/>
            <person name="Chen Q.Q."/>
        </authorList>
    </citation>
    <scope>NUCLEOTIDE SEQUENCE [LARGE SCALE GENOMIC DNA]</scope>
    <source>
        <strain evidence="4 5">FJAT-4402</strain>
    </source>
</reference>
<name>A0A0M4G8M8_9BACI</name>
<dbReference type="InterPro" id="IPR003593">
    <property type="entry name" value="AAA+_ATPase"/>
</dbReference>
<gene>
    <name evidence="4" type="ORF">AM592_08195</name>
</gene>
<evidence type="ECO:0000313" key="4">
    <source>
        <dbReference type="EMBL" id="ALC81583.1"/>
    </source>
</evidence>
<keyword evidence="2" id="KW-0067">ATP-binding</keyword>
<evidence type="ECO:0000259" key="3">
    <source>
        <dbReference type="SMART" id="SM00382"/>
    </source>
</evidence>
<proteinExistence type="predicted"/>
<keyword evidence="5" id="KW-1185">Reference proteome</keyword>
<dbReference type="OrthoDB" id="9768243at2"/>
<dbReference type="PATRIC" id="fig|1441095.3.peg.1800"/>
<sequence>MKEILEILPEHIINELNELPEAKLNAIEEIRIRSNQPVELVSNGDPYFLKYVSTIKDASMIIGRLSNYSMYTLEEELKKGYVTLRGGHRVGLAGRVVVEGGHVKGLRDISSFNIRVARQKLGISERYVNDLFENGWLNTLIIGPPQTGKTTLLRDLARLISTGRRQIPAKKVGIVDERSEIAGCVSGVPQHTFGNRLDVLDACPKAEGLMMMIRSMSPDVIIIDEIGRVEDSRAILEAMHAGVSIIVSAHGFSLQDLIKRPSLKILWENRVFDRFVELSRKRGPGSVVSILNQEGKPLASSPGVWTC</sequence>
<dbReference type="RefSeq" id="WP_053603341.1">
    <property type="nucleotide sequence ID" value="NZ_CP012600.1"/>
</dbReference>
<feature type="domain" description="AAA+ ATPase" evidence="3">
    <location>
        <begin position="135"/>
        <end position="272"/>
    </location>
</feature>
<evidence type="ECO:0000256" key="1">
    <source>
        <dbReference type="ARBA" id="ARBA00022741"/>
    </source>
</evidence>
<keyword evidence="1" id="KW-0547">Nucleotide-binding</keyword>
<dbReference type="PANTHER" id="PTHR20953:SF3">
    <property type="entry name" value="P-LOOP CONTAINING NUCLEOSIDE TRIPHOSPHATE HYDROLASES SUPERFAMILY PROTEIN"/>
    <property type="match status" value="1"/>
</dbReference>
<dbReference type="SUPFAM" id="SSF52540">
    <property type="entry name" value="P-loop containing nucleoside triphosphate hydrolases"/>
    <property type="match status" value="1"/>
</dbReference>
<organism evidence="4 5">
    <name type="scientific">Bacillus gobiensis</name>
    <dbReference type="NCBI Taxonomy" id="1441095"/>
    <lineage>
        <taxon>Bacteria</taxon>
        <taxon>Bacillati</taxon>
        <taxon>Bacillota</taxon>
        <taxon>Bacilli</taxon>
        <taxon>Bacillales</taxon>
        <taxon>Bacillaceae</taxon>
        <taxon>Bacillus</taxon>
    </lineage>
</organism>
<dbReference type="SMART" id="SM00382">
    <property type="entry name" value="AAA"/>
    <property type="match status" value="1"/>
</dbReference>
<evidence type="ECO:0000256" key="2">
    <source>
        <dbReference type="ARBA" id="ARBA00022840"/>
    </source>
</evidence>
<evidence type="ECO:0000313" key="5">
    <source>
        <dbReference type="Proteomes" id="UP000067625"/>
    </source>
</evidence>
<reference evidence="5" key="1">
    <citation type="submission" date="2015-08" db="EMBL/GenBank/DDBJ databases">
        <title>Genome sequencing project for genomic taxonomy and phylogenomics of Bacillus-like bacteria.</title>
        <authorList>
            <person name="Liu B."/>
            <person name="Wang J."/>
            <person name="Zhu Y."/>
            <person name="Liu G."/>
            <person name="Chen Q."/>
            <person name="Chen Z."/>
            <person name="Lan J."/>
            <person name="Che J."/>
            <person name="Ge C."/>
            <person name="Shi H."/>
            <person name="Pan Z."/>
            <person name="Liu X."/>
        </authorList>
    </citation>
    <scope>NUCLEOTIDE SEQUENCE [LARGE SCALE GENOMIC DNA]</scope>
    <source>
        <strain evidence="5">FJAT-4402</strain>
    </source>
</reference>
<dbReference type="PANTHER" id="PTHR20953">
    <property type="entry name" value="KINASE-RELATED"/>
    <property type="match status" value="1"/>
</dbReference>
<dbReference type="NCBIfam" id="TIGR02858">
    <property type="entry name" value="spore_III_AA"/>
    <property type="match status" value="1"/>
</dbReference>
<dbReference type="Gene3D" id="3.40.50.300">
    <property type="entry name" value="P-loop containing nucleotide triphosphate hydrolases"/>
    <property type="match status" value="1"/>
</dbReference>
<dbReference type="InterPro" id="IPR014217">
    <property type="entry name" value="Spore_III_AA"/>
</dbReference>